<feature type="transmembrane region" description="Helical" evidence="7">
    <location>
        <begin position="131"/>
        <end position="152"/>
    </location>
</feature>
<dbReference type="InterPro" id="IPR036259">
    <property type="entry name" value="MFS_trans_sf"/>
</dbReference>
<feature type="transmembrane region" description="Helical" evidence="7">
    <location>
        <begin position="232"/>
        <end position="253"/>
    </location>
</feature>
<dbReference type="EMBL" id="BOMS01000088">
    <property type="protein sequence ID" value="GIE69500.1"/>
    <property type="molecule type" value="Genomic_DNA"/>
</dbReference>
<feature type="transmembrane region" description="Helical" evidence="7">
    <location>
        <begin position="274"/>
        <end position="301"/>
    </location>
</feature>
<sequence>MIATTLIRVYLVSAVGDGAFLVTFALFFTRHAGLSPASFGLGMSLAWAAGFLCSMPLGEFVDRIGAHRAAVVLAAGTASAVAVLPYTRGYAAFLVAICAYGICQSGLTAARQALLSGLIAPAERTRVRARLQSWSNGGLALGALVGALALAVDTRAGYTVVLTMDAVAFATAALLLSRLPAGTAPQPGVEPARVVLRDRPYAMLALLNAVMLLYMPLLSLVLPLWIAQATGAPTWMAAAVLAINTASVMVFQVRVARRVTDVPTAARTVRAAGLVMFAACAVFATTAGGGAAWLICVALVAGTLLQVLAEMLQSAGSWEISFALTPEGRHGLYQSMYNSGIPLARILGPVALTGLILGHGMVGWLVLGGLIATAGLITVPVSEWAQRHRSHAAPPRRG</sequence>
<evidence type="ECO:0000256" key="4">
    <source>
        <dbReference type="ARBA" id="ARBA00022692"/>
    </source>
</evidence>
<comment type="subcellular location">
    <subcellularLocation>
        <location evidence="1">Cell membrane</location>
        <topology evidence="1">Multi-pass membrane protein</topology>
    </subcellularLocation>
</comment>
<dbReference type="PANTHER" id="PTHR23517:SF2">
    <property type="entry name" value="MULTIDRUG RESISTANCE PROTEIN MDTH"/>
    <property type="match status" value="1"/>
</dbReference>
<name>A0ABQ4BFP4_9ACTN</name>
<feature type="transmembrane region" description="Helical" evidence="7">
    <location>
        <begin position="201"/>
        <end position="226"/>
    </location>
</feature>
<feature type="transmembrane region" description="Helical" evidence="7">
    <location>
        <begin position="158"/>
        <end position="180"/>
    </location>
</feature>
<feature type="transmembrane region" description="Helical" evidence="7">
    <location>
        <begin position="361"/>
        <end position="381"/>
    </location>
</feature>
<feature type="transmembrane region" description="Helical" evidence="7">
    <location>
        <begin position="34"/>
        <end position="53"/>
    </location>
</feature>
<evidence type="ECO:0000256" key="6">
    <source>
        <dbReference type="ARBA" id="ARBA00023136"/>
    </source>
</evidence>
<keyword evidence="3" id="KW-1003">Cell membrane</keyword>
<protein>
    <submittedName>
        <fullName evidence="8">MFS transporter</fullName>
    </submittedName>
</protein>
<proteinExistence type="predicted"/>
<evidence type="ECO:0000313" key="8">
    <source>
        <dbReference type="EMBL" id="GIE69500.1"/>
    </source>
</evidence>
<dbReference type="InterPro" id="IPR011701">
    <property type="entry name" value="MFS"/>
</dbReference>
<accession>A0ABQ4BFP4</accession>
<keyword evidence="4 7" id="KW-0812">Transmembrane</keyword>
<dbReference type="PANTHER" id="PTHR23517">
    <property type="entry name" value="RESISTANCE PROTEIN MDTM, PUTATIVE-RELATED-RELATED"/>
    <property type="match status" value="1"/>
</dbReference>
<reference evidence="8 9" key="1">
    <citation type="submission" date="2021-01" db="EMBL/GenBank/DDBJ databases">
        <title>Whole genome shotgun sequence of Actinoplanes palleronii NBRC 14916.</title>
        <authorList>
            <person name="Komaki H."/>
            <person name="Tamura T."/>
        </authorList>
    </citation>
    <scope>NUCLEOTIDE SEQUENCE [LARGE SCALE GENOMIC DNA]</scope>
    <source>
        <strain evidence="8 9">NBRC 14916</strain>
    </source>
</reference>
<evidence type="ECO:0000256" key="7">
    <source>
        <dbReference type="SAM" id="Phobius"/>
    </source>
</evidence>
<keyword evidence="9" id="KW-1185">Reference proteome</keyword>
<feature type="transmembrane region" description="Helical" evidence="7">
    <location>
        <begin position="7"/>
        <end position="28"/>
    </location>
</feature>
<dbReference type="Pfam" id="PF07690">
    <property type="entry name" value="MFS_1"/>
    <property type="match status" value="1"/>
</dbReference>
<organism evidence="8 9">
    <name type="scientific">Actinoplanes palleronii</name>
    <dbReference type="NCBI Taxonomy" id="113570"/>
    <lineage>
        <taxon>Bacteria</taxon>
        <taxon>Bacillati</taxon>
        <taxon>Actinomycetota</taxon>
        <taxon>Actinomycetes</taxon>
        <taxon>Micromonosporales</taxon>
        <taxon>Micromonosporaceae</taxon>
        <taxon>Actinoplanes</taxon>
    </lineage>
</organism>
<evidence type="ECO:0000313" key="9">
    <source>
        <dbReference type="Proteomes" id="UP000624709"/>
    </source>
</evidence>
<keyword evidence="5 7" id="KW-1133">Transmembrane helix</keyword>
<dbReference type="SUPFAM" id="SSF103473">
    <property type="entry name" value="MFS general substrate transporter"/>
    <property type="match status" value="1"/>
</dbReference>
<comment type="caution">
    <text evidence="8">The sequence shown here is derived from an EMBL/GenBank/DDBJ whole genome shotgun (WGS) entry which is preliminary data.</text>
</comment>
<dbReference type="Gene3D" id="1.20.1250.20">
    <property type="entry name" value="MFS general substrate transporter like domains"/>
    <property type="match status" value="2"/>
</dbReference>
<dbReference type="Proteomes" id="UP000624709">
    <property type="component" value="Unassembled WGS sequence"/>
</dbReference>
<keyword evidence="2" id="KW-0813">Transport</keyword>
<evidence type="ECO:0000256" key="5">
    <source>
        <dbReference type="ARBA" id="ARBA00022989"/>
    </source>
</evidence>
<dbReference type="RefSeq" id="WP_203827647.1">
    <property type="nucleotide sequence ID" value="NZ_BOMS01000088.1"/>
</dbReference>
<dbReference type="InterPro" id="IPR050171">
    <property type="entry name" value="MFS_Transporters"/>
</dbReference>
<evidence type="ECO:0000256" key="2">
    <source>
        <dbReference type="ARBA" id="ARBA00022448"/>
    </source>
</evidence>
<evidence type="ECO:0000256" key="3">
    <source>
        <dbReference type="ARBA" id="ARBA00022475"/>
    </source>
</evidence>
<gene>
    <name evidence="8" type="ORF">Apa02nite_056080</name>
</gene>
<keyword evidence="6 7" id="KW-0472">Membrane</keyword>
<evidence type="ECO:0000256" key="1">
    <source>
        <dbReference type="ARBA" id="ARBA00004651"/>
    </source>
</evidence>